<evidence type="ECO:0000313" key="4">
    <source>
        <dbReference type="Proteomes" id="UP001358586"/>
    </source>
</evidence>
<gene>
    <name evidence="3" type="ORF">PVK06_017531</name>
</gene>
<evidence type="ECO:0000256" key="1">
    <source>
        <dbReference type="ARBA" id="ARBA00022723"/>
    </source>
</evidence>
<organism evidence="3 4">
    <name type="scientific">Gossypium arboreum</name>
    <name type="common">Tree cotton</name>
    <name type="synonym">Gossypium nanking</name>
    <dbReference type="NCBI Taxonomy" id="29729"/>
    <lineage>
        <taxon>Eukaryota</taxon>
        <taxon>Viridiplantae</taxon>
        <taxon>Streptophyta</taxon>
        <taxon>Embryophyta</taxon>
        <taxon>Tracheophyta</taxon>
        <taxon>Spermatophyta</taxon>
        <taxon>Magnoliopsida</taxon>
        <taxon>eudicotyledons</taxon>
        <taxon>Gunneridae</taxon>
        <taxon>Pentapetalae</taxon>
        <taxon>rosids</taxon>
        <taxon>malvids</taxon>
        <taxon>Malvales</taxon>
        <taxon>Malvaceae</taxon>
        <taxon>Malvoideae</taxon>
        <taxon>Gossypium</taxon>
    </lineage>
</organism>
<dbReference type="PANTHER" id="PTHR48446">
    <property type="entry name" value="DNA-DIRECTED RNA POLYMERASE SUBUNIT BETA' N-TERMINAL SECTION"/>
    <property type="match status" value="1"/>
</dbReference>
<keyword evidence="1" id="KW-0479">Metal-binding</keyword>
<evidence type="ECO:0000313" key="3">
    <source>
        <dbReference type="EMBL" id="KAK5833678.1"/>
    </source>
</evidence>
<name>A0ABR0Q443_GOSAR</name>
<keyword evidence="4" id="KW-1185">Reference proteome</keyword>
<proteinExistence type="predicted"/>
<keyword evidence="2" id="KW-0862">Zinc</keyword>
<dbReference type="SUPFAM" id="SSF64484">
    <property type="entry name" value="beta and beta-prime subunits of DNA dependent RNA-polymerase"/>
    <property type="match status" value="1"/>
</dbReference>
<dbReference type="PANTHER" id="PTHR48446:SF1">
    <property type="entry name" value="DNA-DIRECTED RNA POLYMERASE SUBUNIT BETA' N-TERMINAL SECTION"/>
    <property type="match status" value="1"/>
</dbReference>
<dbReference type="EMBL" id="JARKNE010000005">
    <property type="protein sequence ID" value="KAK5833678.1"/>
    <property type="molecule type" value="Genomic_DNA"/>
</dbReference>
<dbReference type="InterPro" id="IPR015700">
    <property type="entry name" value="RPC1"/>
</dbReference>
<reference evidence="3 4" key="1">
    <citation type="submission" date="2023-03" db="EMBL/GenBank/DDBJ databases">
        <title>WGS of Gossypium arboreum.</title>
        <authorList>
            <person name="Yu D."/>
        </authorList>
    </citation>
    <scope>NUCLEOTIDE SEQUENCE [LARGE SCALE GENOMIC DNA]</scope>
    <source>
        <tissue evidence="3">Leaf</tissue>
    </source>
</reference>
<comment type="caution">
    <text evidence="3">The sequence shown here is derived from an EMBL/GenBank/DDBJ whole genome shotgun (WGS) entry which is preliminary data.</text>
</comment>
<accession>A0ABR0Q443</accession>
<evidence type="ECO:0000256" key="2">
    <source>
        <dbReference type="ARBA" id="ARBA00022833"/>
    </source>
</evidence>
<protein>
    <submittedName>
        <fullName evidence="3">Uncharacterized protein</fullName>
    </submittedName>
</protein>
<sequence length="169" mass="18519">MSYPFEIGKTFSEIFRKLTLLLPFPLPLPLPLGLQISLVEGEPKPLHEPLPVLNPHLEVSAMKAASFNTLHFPPSSNSFASSFFFVSSSSNAFIESTANGTYLGWNKASEIEIDGGGQAKALGFGEFTDVDCELLYLSDRPEKFIITNIAVPPTAIRPSVPVDRSQMFQ</sequence>
<dbReference type="Proteomes" id="UP001358586">
    <property type="component" value="Chromosome 5"/>
</dbReference>